<dbReference type="Gene3D" id="3.30.70.2200">
    <property type="match status" value="1"/>
</dbReference>
<evidence type="ECO:0000313" key="3">
    <source>
        <dbReference type="Proteomes" id="UP001597114"/>
    </source>
</evidence>
<gene>
    <name evidence="2" type="ORF">ACFSJD_03080</name>
</gene>
<evidence type="ECO:0008006" key="4">
    <source>
        <dbReference type="Google" id="ProtNLM"/>
    </source>
</evidence>
<comment type="caution">
    <text evidence="2">The sequence shown here is derived from an EMBL/GenBank/DDBJ whole genome shotgun (WGS) entry which is preliminary data.</text>
</comment>
<feature type="region of interest" description="Disordered" evidence="1">
    <location>
        <begin position="43"/>
        <end position="64"/>
    </location>
</feature>
<protein>
    <recommendedName>
        <fullName evidence="4">Transposase IS701-like DDE domain-containing protein</fullName>
    </recommendedName>
</protein>
<proteinExistence type="predicted"/>
<sequence length="78" mass="8358">MTIGRALHGVDLLIGIDDTDDPTSPGTGRRCRQLIAELEEAELGSAGGRHPSSAPGRPAYPLHVPQLQRVHRMAQPGR</sequence>
<organism evidence="2 3">
    <name type="scientific">Pseudonocardia yunnanensis</name>
    <dbReference type="NCBI Taxonomy" id="58107"/>
    <lineage>
        <taxon>Bacteria</taxon>
        <taxon>Bacillati</taxon>
        <taxon>Actinomycetota</taxon>
        <taxon>Actinomycetes</taxon>
        <taxon>Pseudonocardiales</taxon>
        <taxon>Pseudonocardiaceae</taxon>
        <taxon>Pseudonocardia</taxon>
    </lineage>
</organism>
<name>A0ABW4EPV4_9PSEU</name>
<evidence type="ECO:0000313" key="2">
    <source>
        <dbReference type="EMBL" id="MFD1516452.1"/>
    </source>
</evidence>
<dbReference type="Proteomes" id="UP001597114">
    <property type="component" value="Unassembled WGS sequence"/>
</dbReference>
<accession>A0ABW4EPV4</accession>
<reference evidence="3" key="1">
    <citation type="journal article" date="2019" name="Int. J. Syst. Evol. Microbiol.">
        <title>The Global Catalogue of Microorganisms (GCM) 10K type strain sequencing project: providing services to taxonomists for standard genome sequencing and annotation.</title>
        <authorList>
            <consortium name="The Broad Institute Genomics Platform"/>
            <consortium name="The Broad Institute Genome Sequencing Center for Infectious Disease"/>
            <person name="Wu L."/>
            <person name="Ma J."/>
        </authorList>
    </citation>
    <scope>NUCLEOTIDE SEQUENCE [LARGE SCALE GENOMIC DNA]</scope>
    <source>
        <strain evidence="3">CCM 7043</strain>
    </source>
</reference>
<evidence type="ECO:0000256" key="1">
    <source>
        <dbReference type="SAM" id="MobiDB-lite"/>
    </source>
</evidence>
<dbReference type="EMBL" id="JBHUCO010000002">
    <property type="protein sequence ID" value="MFD1516452.1"/>
    <property type="molecule type" value="Genomic_DNA"/>
</dbReference>
<dbReference type="RefSeq" id="WP_344725938.1">
    <property type="nucleotide sequence ID" value="NZ_BAAAUS010000036.1"/>
</dbReference>
<keyword evidence="3" id="KW-1185">Reference proteome</keyword>